<accession>A0ABW1RC12</accession>
<proteinExistence type="predicted"/>
<dbReference type="RefSeq" id="WP_125552306.1">
    <property type="nucleotide sequence ID" value="NZ_JBHSSL010000014.1"/>
</dbReference>
<evidence type="ECO:0000313" key="2">
    <source>
        <dbReference type="Proteomes" id="UP001596289"/>
    </source>
</evidence>
<evidence type="ECO:0000313" key="1">
    <source>
        <dbReference type="EMBL" id="MFC6169273.1"/>
    </source>
</evidence>
<dbReference type="EMBL" id="JBHSSL010000014">
    <property type="protein sequence ID" value="MFC6169273.1"/>
    <property type="molecule type" value="Genomic_DNA"/>
</dbReference>
<sequence length="105" mass="11717">MELKNIIPNIKGTFGNLTFGSEKSENREGGRNGKIISHTYNLYSDLQRADNIEVTIPAESGDKKLTIEKEARIQLINPRVSAVGYRIGDQAFTNYTCNADDIIKL</sequence>
<keyword evidence="2" id="KW-1185">Reference proteome</keyword>
<dbReference type="InterPro" id="IPR038620">
    <property type="entry name" value="YdcP-like_sf"/>
</dbReference>
<comment type="caution">
    <text evidence="1">The sequence shown here is derived from an EMBL/GenBank/DDBJ whole genome shotgun (WGS) entry which is preliminary data.</text>
</comment>
<organism evidence="1 2">
    <name type="scientific">Loigolactobacillus jiayinensis</name>
    <dbReference type="NCBI Taxonomy" id="2486016"/>
    <lineage>
        <taxon>Bacteria</taxon>
        <taxon>Bacillati</taxon>
        <taxon>Bacillota</taxon>
        <taxon>Bacilli</taxon>
        <taxon>Lactobacillales</taxon>
        <taxon>Lactobacillaceae</taxon>
        <taxon>Loigolactobacillus</taxon>
    </lineage>
</organism>
<dbReference type="Gene3D" id="2.40.50.390">
    <property type="entry name" value="Conjugative transposon protein, DUF961"/>
    <property type="match status" value="1"/>
</dbReference>
<name>A0ABW1RC12_9LACO</name>
<gene>
    <name evidence="1" type="ORF">ACFQGP_01560</name>
</gene>
<dbReference type="Pfam" id="PF06125">
    <property type="entry name" value="DUF961"/>
    <property type="match status" value="1"/>
</dbReference>
<reference evidence="2" key="1">
    <citation type="journal article" date="2019" name="Int. J. Syst. Evol. Microbiol.">
        <title>The Global Catalogue of Microorganisms (GCM) 10K type strain sequencing project: providing services to taxonomists for standard genome sequencing and annotation.</title>
        <authorList>
            <consortium name="The Broad Institute Genomics Platform"/>
            <consortium name="The Broad Institute Genome Sequencing Center for Infectious Disease"/>
            <person name="Wu L."/>
            <person name="Ma J."/>
        </authorList>
    </citation>
    <scope>NUCLEOTIDE SEQUENCE [LARGE SCALE GENOMIC DNA]</scope>
    <source>
        <strain evidence="2">CCM 8904</strain>
    </source>
</reference>
<protein>
    <submittedName>
        <fullName evidence="1">DUF961 family protein</fullName>
    </submittedName>
</protein>
<dbReference type="Proteomes" id="UP001596289">
    <property type="component" value="Unassembled WGS sequence"/>
</dbReference>
<dbReference type="InterPro" id="IPR010365">
    <property type="entry name" value="DUF961"/>
</dbReference>